<dbReference type="Proteomes" id="UP000264820">
    <property type="component" value="Unplaced"/>
</dbReference>
<sequence length="292" mass="33966">CSRLTEQRDEAERQLKHIKRVSQMVIEEVSVLQTQLEIEKSCRENAEALATKLNSENRKLKYLGLSSRPPCLDELLPGISDCVAMETDNGETADDNDDAVPDAFERYRQQVKLREAVSSLLEEKKNFLCQIDDQRRRIDELIDKRDERDAKELRHTVERHSKTIESFNRSMMATQEYEDMKEQLDLEQSLRVKAETYAHQMLVKQKEANRQSALLLQSAEPALQLLGALEEVAVLTKTLEDERLQHQRQVCELQAELDDSVVKKNLESVQRQVELLEEEKKDMQGRLEQMEK</sequence>
<accession>A0A3Q3D4E9</accession>
<evidence type="ECO:0000256" key="1">
    <source>
        <dbReference type="SAM" id="Coils"/>
    </source>
</evidence>
<keyword evidence="1" id="KW-0175">Coiled coil</keyword>
<reference evidence="2" key="2">
    <citation type="submission" date="2025-09" db="UniProtKB">
        <authorList>
            <consortium name="Ensembl"/>
        </authorList>
    </citation>
    <scope>IDENTIFICATION</scope>
</reference>
<evidence type="ECO:0000313" key="2">
    <source>
        <dbReference type="Ensembl" id="ENSHCOP00000002404.1"/>
    </source>
</evidence>
<dbReference type="GO" id="GO:0005737">
    <property type="term" value="C:cytoplasm"/>
    <property type="evidence" value="ECO:0007669"/>
    <property type="project" value="TreeGrafter"/>
</dbReference>
<keyword evidence="3" id="KW-1185">Reference proteome</keyword>
<dbReference type="InterPro" id="IPR024849">
    <property type="entry name" value="Shootin-1"/>
</dbReference>
<dbReference type="Ensembl" id="ENSHCOT00000010473.1">
    <property type="protein sequence ID" value="ENSHCOP00000002404.1"/>
    <property type="gene ID" value="ENSHCOG00000003546.1"/>
</dbReference>
<dbReference type="GO" id="GO:0031252">
    <property type="term" value="C:cell leading edge"/>
    <property type="evidence" value="ECO:0007669"/>
    <property type="project" value="TreeGrafter"/>
</dbReference>
<protein>
    <submittedName>
        <fullName evidence="2">Si:dkey-280e21.3</fullName>
    </submittedName>
</protein>
<dbReference type="OMA" id="HIKRSQM"/>
<dbReference type="PANTHER" id="PTHR46606">
    <property type="entry name" value="SHOOTIN-1"/>
    <property type="match status" value="1"/>
</dbReference>
<proteinExistence type="predicted"/>
<dbReference type="AlphaFoldDB" id="A0A3Q3D4E9"/>
<feature type="coiled-coil region" evidence="1">
    <location>
        <begin position="124"/>
        <end position="151"/>
    </location>
</feature>
<dbReference type="PANTHER" id="PTHR46606:SF1">
    <property type="entry name" value="SHOOTIN-1"/>
    <property type="match status" value="1"/>
</dbReference>
<organism evidence="2 3">
    <name type="scientific">Hippocampus comes</name>
    <name type="common">Tiger tail seahorse</name>
    <dbReference type="NCBI Taxonomy" id="109280"/>
    <lineage>
        <taxon>Eukaryota</taxon>
        <taxon>Metazoa</taxon>
        <taxon>Chordata</taxon>
        <taxon>Craniata</taxon>
        <taxon>Vertebrata</taxon>
        <taxon>Euteleostomi</taxon>
        <taxon>Actinopterygii</taxon>
        <taxon>Neopterygii</taxon>
        <taxon>Teleostei</taxon>
        <taxon>Neoteleostei</taxon>
        <taxon>Acanthomorphata</taxon>
        <taxon>Syngnathiaria</taxon>
        <taxon>Syngnathiformes</taxon>
        <taxon>Syngnathoidei</taxon>
        <taxon>Syngnathidae</taxon>
        <taxon>Hippocampus</taxon>
    </lineage>
</organism>
<dbReference type="GO" id="GO:0048812">
    <property type="term" value="P:neuron projection morphogenesis"/>
    <property type="evidence" value="ECO:0007669"/>
    <property type="project" value="TreeGrafter"/>
</dbReference>
<reference evidence="2" key="1">
    <citation type="submission" date="2025-08" db="UniProtKB">
        <authorList>
            <consortium name="Ensembl"/>
        </authorList>
    </citation>
    <scope>IDENTIFICATION</scope>
</reference>
<evidence type="ECO:0000313" key="3">
    <source>
        <dbReference type="Proteomes" id="UP000264820"/>
    </source>
</evidence>
<dbReference type="STRING" id="109280.ENSHCOP00000002404"/>
<feature type="coiled-coil region" evidence="1">
    <location>
        <begin position="259"/>
        <end position="286"/>
    </location>
</feature>
<dbReference type="GO" id="GO:0044295">
    <property type="term" value="C:axonal growth cone"/>
    <property type="evidence" value="ECO:0007669"/>
    <property type="project" value="TreeGrafter"/>
</dbReference>
<name>A0A3Q3D4E9_HIPCM</name>
<dbReference type="GeneTree" id="ENSGT00510000048167"/>
<dbReference type="GO" id="GO:2001224">
    <property type="term" value="P:positive regulation of neuron migration"/>
    <property type="evidence" value="ECO:0007669"/>
    <property type="project" value="TreeGrafter"/>
</dbReference>